<evidence type="ECO:0000313" key="3">
    <source>
        <dbReference type="EMBL" id="NML44292.1"/>
    </source>
</evidence>
<dbReference type="SUPFAM" id="SSF53850">
    <property type="entry name" value="Periplasmic binding protein-like II"/>
    <property type="match status" value="1"/>
</dbReference>
<proteinExistence type="inferred from homology"/>
<comment type="similarity">
    <text evidence="1">Belongs to the UPF0065 (bug) family.</text>
</comment>
<evidence type="ECO:0000256" key="2">
    <source>
        <dbReference type="SAM" id="SignalP"/>
    </source>
</evidence>
<organism evidence="3 4">
    <name type="scientific">Ramlibacter agri</name>
    <dbReference type="NCBI Taxonomy" id="2728837"/>
    <lineage>
        <taxon>Bacteria</taxon>
        <taxon>Pseudomonadati</taxon>
        <taxon>Pseudomonadota</taxon>
        <taxon>Betaproteobacteria</taxon>
        <taxon>Burkholderiales</taxon>
        <taxon>Comamonadaceae</taxon>
        <taxon>Ramlibacter</taxon>
    </lineage>
</organism>
<protein>
    <submittedName>
        <fullName evidence="3">Tripartite tricarboxylate transporter substrate binding protein</fullName>
    </submittedName>
</protein>
<accession>A0A848H3K0</accession>
<dbReference type="PANTHER" id="PTHR42928:SF5">
    <property type="entry name" value="BLR1237 PROTEIN"/>
    <property type="match status" value="1"/>
</dbReference>
<dbReference type="CDD" id="cd13578">
    <property type="entry name" value="PBP2_Bug27"/>
    <property type="match status" value="1"/>
</dbReference>
<dbReference type="Gene3D" id="3.40.190.10">
    <property type="entry name" value="Periplasmic binding protein-like II"/>
    <property type="match status" value="1"/>
</dbReference>
<dbReference type="AlphaFoldDB" id="A0A848H3K0"/>
<evidence type="ECO:0000313" key="4">
    <source>
        <dbReference type="Proteomes" id="UP000541185"/>
    </source>
</evidence>
<dbReference type="PANTHER" id="PTHR42928">
    <property type="entry name" value="TRICARBOXYLATE-BINDING PROTEIN"/>
    <property type="match status" value="1"/>
</dbReference>
<dbReference type="EMBL" id="JABBFX010000001">
    <property type="protein sequence ID" value="NML44292.1"/>
    <property type="molecule type" value="Genomic_DNA"/>
</dbReference>
<comment type="caution">
    <text evidence="3">The sequence shown here is derived from an EMBL/GenBank/DDBJ whole genome shotgun (WGS) entry which is preliminary data.</text>
</comment>
<feature type="signal peptide" evidence="2">
    <location>
        <begin position="1"/>
        <end position="22"/>
    </location>
</feature>
<reference evidence="3 4" key="1">
    <citation type="submission" date="2020-04" db="EMBL/GenBank/DDBJ databases">
        <title>Ramlibacter sp. G-1-2-2 isolated from soil.</title>
        <authorList>
            <person name="Dahal R.H."/>
        </authorList>
    </citation>
    <scope>NUCLEOTIDE SEQUENCE [LARGE SCALE GENOMIC DNA]</scope>
    <source>
        <strain evidence="3 4">G-1-2-2</strain>
    </source>
</reference>
<dbReference type="RefSeq" id="WP_169418434.1">
    <property type="nucleotide sequence ID" value="NZ_JABBFX010000001.1"/>
</dbReference>
<feature type="chain" id="PRO_5032849613" evidence="2">
    <location>
        <begin position="23"/>
        <end position="321"/>
    </location>
</feature>
<name>A0A848H3K0_9BURK</name>
<dbReference type="Pfam" id="PF03401">
    <property type="entry name" value="TctC"/>
    <property type="match status" value="1"/>
</dbReference>
<dbReference type="Proteomes" id="UP000541185">
    <property type="component" value="Unassembled WGS sequence"/>
</dbReference>
<keyword evidence="4" id="KW-1185">Reference proteome</keyword>
<dbReference type="InterPro" id="IPR005064">
    <property type="entry name" value="BUG"/>
</dbReference>
<evidence type="ECO:0000256" key="1">
    <source>
        <dbReference type="ARBA" id="ARBA00006987"/>
    </source>
</evidence>
<dbReference type="Gene3D" id="3.40.190.150">
    <property type="entry name" value="Bordetella uptake gene, domain 1"/>
    <property type="match status" value="1"/>
</dbReference>
<gene>
    <name evidence="3" type="ORF">HHL11_11060</name>
</gene>
<sequence>MQDIKRLLATAACALLPLAALAADPFPSKPVTIIVPNAPGGAVDILARLLEKSLHDTWKQPVLVVYKPGAGTVMGTDFVAKAQPDGHTIGIVVTSHVINPSLRKNMPFDTEKDLAPVSMLATSPILISASNKLAANNVKELIALAKKEPNKLSYASPGSGSSMHLGMELLKSDSGIDVLHTPYKGSGGAYPDVIAGRVDLIIDPLFSSLPQVKAGMLKPIGIMSAKRSSIAPNIPTVAETIPGFNVESIFGAVVAAGVPKDVVAKISADMNKVLASPEVKARMAEVGLTPVGTTPEAFAAYIHTEIPKWAKVVKASGATAD</sequence>
<keyword evidence="2" id="KW-0732">Signal</keyword>
<dbReference type="PIRSF" id="PIRSF017082">
    <property type="entry name" value="YflP"/>
    <property type="match status" value="1"/>
</dbReference>
<dbReference type="InterPro" id="IPR042100">
    <property type="entry name" value="Bug_dom1"/>
</dbReference>